<reference evidence="3 4" key="1">
    <citation type="submission" date="2018-05" db="EMBL/GenBank/DDBJ databases">
        <title>Draft genome of Methanospirillum stamsii Pt1.</title>
        <authorList>
            <person name="Dueholm M.S."/>
            <person name="Nielsen P.H."/>
            <person name="Bakmann L.F."/>
            <person name="Otzen D.E."/>
        </authorList>
    </citation>
    <scope>NUCLEOTIDE SEQUENCE [LARGE SCALE GENOMIC DNA]</scope>
    <source>
        <strain evidence="3 4">Pt1</strain>
    </source>
</reference>
<dbReference type="Proteomes" id="UP000245934">
    <property type="component" value="Unassembled WGS sequence"/>
</dbReference>
<organism evidence="3 4">
    <name type="scientific">Methanospirillum stamsii</name>
    <dbReference type="NCBI Taxonomy" id="1277351"/>
    <lineage>
        <taxon>Archaea</taxon>
        <taxon>Methanobacteriati</taxon>
        <taxon>Methanobacteriota</taxon>
        <taxon>Stenosarchaea group</taxon>
        <taxon>Methanomicrobia</taxon>
        <taxon>Methanomicrobiales</taxon>
        <taxon>Methanospirillaceae</taxon>
        <taxon>Methanospirillum</taxon>
    </lineage>
</organism>
<name>A0A2V2NAW4_9EURY</name>
<proteinExistence type="predicted"/>
<comment type="caution">
    <text evidence="3">The sequence shown here is derived from an EMBL/GenBank/DDBJ whole genome shotgun (WGS) entry which is preliminary data.</text>
</comment>
<dbReference type="EMBL" id="QGMZ01000018">
    <property type="protein sequence ID" value="PWR73477.1"/>
    <property type="molecule type" value="Genomic_DNA"/>
</dbReference>
<evidence type="ECO:0000313" key="3">
    <source>
        <dbReference type="EMBL" id="PWR73477.1"/>
    </source>
</evidence>
<dbReference type="PANTHER" id="PTHR10680">
    <property type="entry name" value="PEPTIDYL-GLYCINE ALPHA-AMIDATING MONOOXYGENASE"/>
    <property type="match status" value="1"/>
</dbReference>
<dbReference type="SUPFAM" id="SSF101898">
    <property type="entry name" value="NHL repeat"/>
    <property type="match status" value="1"/>
</dbReference>
<protein>
    <recommendedName>
        <fullName evidence="5">Transglutaminase-like domain-containing protein</fullName>
    </recommendedName>
</protein>
<evidence type="ECO:0000313" key="4">
    <source>
        <dbReference type="Proteomes" id="UP000245934"/>
    </source>
</evidence>
<evidence type="ECO:0000256" key="1">
    <source>
        <dbReference type="ARBA" id="ARBA00022729"/>
    </source>
</evidence>
<evidence type="ECO:0000256" key="2">
    <source>
        <dbReference type="ARBA" id="ARBA00023180"/>
    </source>
</evidence>
<dbReference type="AlphaFoldDB" id="A0A2V2NAW4"/>
<dbReference type="GO" id="GO:0005576">
    <property type="term" value="C:extracellular region"/>
    <property type="evidence" value="ECO:0007669"/>
    <property type="project" value="TreeGrafter"/>
</dbReference>
<accession>A0A2V2NAW4</accession>
<keyword evidence="1" id="KW-0732">Signal</keyword>
<dbReference type="InterPro" id="IPR011042">
    <property type="entry name" value="6-blade_b-propeller_TolB-like"/>
</dbReference>
<dbReference type="PANTHER" id="PTHR10680:SF28">
    <property type="entry name" value="SMP-30_GLUCONOLACTONASE_LRE-LIKE REGION DOMAIN-CONTAINING PROTEIN"/>
    <property type="match status" value="1"/>
</dbReference>
<dbReference type="Gene3D" id="2.120.10.30">
    <property type="entry name" value="TolB, C-terminal domain"/>
    <property type="match status" value="1"/>
</dbReference>
<evidence type="ECO:0008006" key="5">
    <source>
        <dbReference type="Google" id="ProtNLM"/>
    </source>
</evidence>
<keyword evidence="2" id="KW-0325">Glycoprotein</keyword>
<keyword evidence="4" id="KW-1185">Reference proteome</keyword>
<dbReference type="Pfam" id="PF17170">
    <property type="entry name" value="DUF5128"/>
    <property type="match status" value="1"/>
</dbReference>
<sequence>MAGVLIGSLFSLSVPVSDENQDKPDETVPGIPAVSMVSPGILALSVDDSFIISDDDGQSIYKINQNGTVEWVIDEKAAEPYGFWQISGIGSDRSGTIYLSDKVTSRIYRFNKDGTYLGTWGDAGKEQGEFKNPGSITILTTQKEKDDRILICDSGNNRIQVFNLTGGYVGGFTIPETVKSVIETKPPAPQQTSAVVTSSYVQPEIGANPRFVERTFTVLSSNTEIPVSLQVDRSVYLGAQKISMDTKDIATKNPEEWGPVIAQELSDPTTEETIRDILDTLLYEGNSRSFNEREMVEFIAHFVQQIPLTDESDNRYPVEIIHDKKGNSFDKALLLYSLLKGHGYDVVFLAYPGFAHAGVGIRLKEHVQSDTFRIYPDGNGDEYVYINPDGPSFFGGLATTYKSSDPFVLHLSKPESNSKTYNGYNYSLYVVESIIKLYEKYQFLVNKEKEVKGDDAKKVRNNYQKIKNVLDYIEKNPMNTEGAYMRIKNSKVNDIIV</sequence>
<gene>
    <name evidence="3" type="ORF">DLD82_09515</name>
</gene>